<evidence type="ECO:0000256" key="1">
    <source>
        <dbReference type="SAM" id="MobiDB-lite"/>
    </source>
</evidence>
<dbReference type="InterPro" id="IPR008160">
    <property type="entry name" value="Collagen"/>
</dbReference>
<dbReference type="GO" id="GO:0005615">
    <property type="term" value="C:extracellular space"/>
    <property type="evidence" value="ECO:0007669"/>
    <property type="project" value="TreeGrafter"/>
</dbReference>
<dbReference type="Gene3D" id="1.20.5.320">
    <property type="entry name" value="6-Phosphogluconate Dehydrogenase, domain 3"/>
    <property type="match status" value="1"/>
</dbReference>
<dbReference type="Proteomes" id="UP000548326">
    <property type="component" value="Unassembled WGS sequence"/>
</dbReference>
<evidence type="ECO:0000313" key="3">
    <source>
        <dbReference type="Proteomes" id="UP000548326"/>
    </source>
</evidence>
<organism evidence="2 3">
    <name type="scientific">Mucilaginibacter lappiensis</name>
    <dbReference type="NCBI Taxonomy" id="354630"/>
    <lineage>
        <taxon>Bacteria</taxon>
        <taxon>Pseudomonadati</taxon>
        <taxon>Bacteroidota</taxon>
        <taxon>Sphingobacteriia</taxon>
        <taxon>Sphingobacteriales</taxon>
        <taxon>Sphingobacteriaceae</taxon>
        <taxon>Mucilaginibacter</taxon>
    </lineage>
</organism>
<feature type="compositionally biased region" description="Low complexity" evidence="1">
    <location>
        <begin position="258"/>
        <end position="268"/>
    </location>
</feature>
<dbReference type="Pfam" id="PF01391">
    <property type="entry name" value="Collagen"/>
    <property type="match status" value="2"/>
</dbReference>
<feature type="compositionally biased region" description="Polar residues" evidence="1">
    <location>
        <begin position="283"/>
        <end position="296"/>
    </location>
</feature>
<feature type="compositionally biased region" description="Gly residues" evidence="1">
    <location>
        <begin position="269"/>
        <end position="281"/>
    </location>
</feature>
<accession>A0A841JNZ4</accession>
<evidence type="ECO:0000313" key="2">
    <source>
        <dbReference type="EMBL" id="MBB6131326.1"/>
    </source>
</evidence>
<dbReference type="PANTHER" id="PTHR24023:SF1082">
    <property type="entry name" value="COLLAGEN TRIPLE HELIX REPEAT"/>
    <property type="match status" value="1"/>
</dbReference>
<feature type="compositionally biased region" description="Low complexity" evidence="1">
    <location>
        <begin position="220"/>
        <end position="231"/>
    </location>
</feature>
<comment type="caution">
    <text evidence="2">The sequence shown here is derived from an EMBL/GenBank/DDBJ whole genome shotgun (WGS) entry which is preliminary data.</text>
</comment>
<evidence type="ECO:0008006" key="4">
    <source>
        <dbReference type="Google" id="ProtNLM"/>
    </source>
</evidence>
<protein>
    <recommendedName>
        <fullName evidence="4">Collagen triple helix repeat-containing protein</fullName>
    </recommendedName>
</protein>
<dbReference type="AlphaFoldDB" id="A0A841JNZ4"/>
<feature type="compositionally biased region" description="Low complexity" evidence="1">
    <location>
        <begin position="59"/>
        <end position="74"/>
    </location>
</feature>
<feature type="compositionally biased region" description="Low complexity" evidence="1">
    <location>
        <begin position="84"/>
        <end position="104"/>
    </location>
</feature>
<feature type="region of interest" description="Disordered" evidence="1">
    <location>
        <begin position="59"/>
        <end position="135"/>
    </location>
</feature>
<proteinExistence type="predicted"/>
<sequence>MDLIKIHDLPQGAAIADGNELPVSTGPNPGDVKRFSMAILKAWIIGFVTPLFAGITQGPAGPAGAPGAQGIQGQKGDKGDQGDKGVQGIKGDNGPVGPIGIQGPKGDKGDKGDQGAQGVQGLKGPQGPQGNPGVDGAIIVAGAQVLHGAVDPTTEGVDDDFYINTTTNVIWGPKSAGVWPVAGVSIIGPQGPQGLQGPQGDTGTQGPQGIQGTKGDKGDTGTTGDPGAAGPKGDKGDQGSSGPTGAAGPKGDKGDQGDPGPAGAAGAIGPAGQGLPIGGTAGQVLSKTDNGDYNTQWVNPPAGVVKASSAEINAGTDDAKFSTAAGLAGSKYLDQSGSKIYVVADGTDTYTGNVEPAITAYRTGAKYLIKFTNANTGAATLNLNGLGAIPIVKNVSRALAANDISAGAAISLMYDGNLPAFQIIGTYPQTIPPVSSGERIVTVKPDGVHTDYTFQDQIPSASGITGADWSTGTATVSGLPGQFTYDSNYRYDCIAADTWKRSPFLGGTVVDEFLADISDSGGDKTSTQLNTAYPSAVIGQKVWGDNNLYIKKTPTVWRKIAAPLA</sequence>
<dbReference type="RefSeq" id="WP_221276181.1">
    <property type="nucleotide sequence ID" value="NZ_JACHCA010000022.1"/>
</dbReference>
<dbReference type="EMBL" id="JACHCA010000022">
    <property type="protein sequence ID" value="MBB6131326.1"/>
    <property type="molecule type" value="Genomic_DNA"/>
</dbReference>
<name>A0A841JNZ4_9SPHI</name>
<gene>
    <name evidence="2" type="ORF">HDF22_005477</name>
</gene>
<dbReference type="InterPro" id="IPR050149">
    <property type="entry name" value="Collagen_superfamily"/>
</dbReference>
<dbReference type="PANTHER" id="PTHR24023">
    <property type="entry name" value="COLLAGEN ALPHA"/>
    <property type="match status" value="1"/>
</dbReference>
<feature type="region of interest" description="Disordered" evidence="1">
    <location>
        <begin position="189"/>
        <end position="296"/>
    </location>
</feature>
<reference evidence="2 3" key="1">
    <citation type="submission" date="2020-08" db="EMBL/GenBank/DDBJ databases">
        <title>Genomic Encyclopedia of Type Strains, Phase IV (KMG-V): Genome sequencing to study the core and pangenomes of soil and plant-associated prokaryotes.</title>
        <authorList>
            <person name="Whitman W."/>
        </authorList>
    </citation>
    <scope>NUCLEOTIDE SEQUENCE [LARGE SCALE GENOMIC DNA]</scope>
    <source>
        <strain evidence="2 3">MP601</strain>
    </source>
</reference>
<dbReference type="GO" id="GO:0031012">
    <property type="term" value="C:extracellular matrix"/>
    <property type="evidence" value="ECO:0007669"/>
    <property type="project" value="TreeGrafter"/>
</dbReference>
<feature type="compositionally biased region" description="Low complexity" evidence="1">
    <location>
        <begin position="189"/>
        <end position="213"/>
    </location>
</feature>